<dbReference type="SUPFAM" id="SSF51735">
    <property type="entry name" value="NAD(P)-binding Rossmann-fold domains"/>
    <property type="match status" value="1"/>
</dbReference>
<comment type="similarity">
    <text evidence="1">Belongs to the short-chain dehydrogenases/reductases (SDR) family.</text>
</comment>
<protein>
    <recommendedName>
        <fullName evidence="3">Short-chain dehydrogenase/reductase SDR</fullName>
    </recommendedName>
</protein>
<dbReference type="AlphaFoldDB" id="X1U2R4"/>
<dbReference type="EMBL" id="BARW01015704">
    <property type="protein sequence ID" value="GAI97916.1"/>
    <property type="molecule type" value="Genomic_DNA"/>
</dbReference>
<dbReference type="PRINTS" id="PR00081">
    <property type="entry name" value="GDHRDH"/>
</dbReference>
<evidence type="ECO:0008006" key="3">
    <source>
        <dbReference type="Google" id="ProtNLM"/>
    </source>
</evidence>
<dbReference type="GO" id="GO:0032787">
    <property type="term" value="P:monocarboxylic acid metabolic process"/>
    <property type="evidence" value="ECO:0007669"/>
    <property type="project" value="UniProtKB-ARBA"/>
</dbReference>
<dbReference type="CDD" id="cd05233">
    <property type="entry name" value="SDR_c"/>
    <property type="match status" value="1"/>
</dbReference>
<reference evidence="2" key="1">
    <citation type="journal article" date="2014" name="Front. Microbiol.">
        <title>High frequency of phylogenetically diverse reductive dehalogenase-homologous genes in deep subseafloor sedimentary metagenomes.</title>
        <authorList>
            <person name="Kawai M."/>
            <person name="Futagami T."/>
            <person name="Toyoda A."/>
            <person name="Takaki Y."/>
            <person name="Nishi S."/>
            <person name="Hori S."/>
            <person name="Arai W."/>
            <person name="Tsubouchi T."/>
            <person name="Morono Y."/>
            <person name="Uchiyama I."/>
            <person name="Ito T."/>
            <person name="Fujiyama A."/>
            <person name="Inagaki F."/>
            <person name="Takami H."/>
        </authorList>
    </citation>
    <scope>NUCLEOTIDE SEQUENCE</scope>
    <source>
        <strain evidence="2">Expedition CK06-06</strain>
    </source>
</reference>
<sequence>GADLVLADMRTQEMEAVSNEVRRIGREVITAAMNVTQKSDVESMVKKALDHFGKVDILANIAGVAVHNLIPDIREQDWDLNITVNLKGIFLCTQAVFSHMCNQGSGHIVNVSSMSGKHGSAKYGAYCASKFGVVGFTEVTRDEGRPHGSFGCR</sequence>
<dbReference type="PANTHER" id="PTHR42879:SF2">
    <property type="entry name" value="3-OXOACYL-[ACYL-CARRIER-PROTEIN] REDUCTASE FABG"/>
    <property type="match status" value="1"/>
</dbReference>
<dbReference type="Gene3D" id="3.40.50.720">
    <property type="entry name" value="NAD(P)-binding Rossmann-like Domain"/>
    <property type="match status" value="1"/>
</dbReference>
<comment type="caution">
    <text evidence="2">The sequence shown here is derived from an EMBL/GenBank/DDBJ whole genome shotgun (WGS) entry which is preliminary data.</text>
</comment>
<gene>
    <name evidence="2" type="ORF">S12H4_27500</name>
</gene>
<evidence type="ECO:0000313" key="2">
    <source>
        <dbReference type="EMBL" id="GAI97916.1"/>
    </source>
</evidence>
<organism evidence="2">
    <name type="scientific">marine sediment metagenome</name>
    <dbReference type="NCBI Taxonomy" id="412755"/>
    <lineage>
        <taxon>unclassified sequences</taxon>
        <taxon>metagenomes</taxon>
        <taxon>ecological metagenomes</taxon>
    </lineage>
</organism>
<dbReference type="InterPro" id="IPR050259">
    <property type="entry name" value="SDR"/>
</dbReference>
<dbReference type="InterPro" id="IPR036291">
    <property type="entry name" value="NAD(P)-bd_dom_sf"/>
</dbReference>
<dbReference type="PANTHER" id="PTHR42879">
    <property type="entry name" value="3-OXOACYL-(ACYL-CARRIER-PROTEIN) REDUCTASE"/>
    <property type="match status" value="1"/>
</dbReference>
<feature type="non-terminal residue" evidence="2">
    <location>
        <position position="1"/>
    </location>
</feature>
<dbReference type="PRINTS" id="PR00080">
    <property type="entry name" value="SDRFAMILY"/>
</dbReference>
<evidence type="ECO:0000256" key="1">
    <source>
        <dbReference type="ARBA" id="ARBA00006484"/>
    </source>
</evidence>
<dbReference type="InterPro" id="IPR002347">
    <property type="entry name" value="SDR_fam"/>
</dbReference>
<accession>X1U2R4</accession>
<dbReference type="PROSITE" id="PS00061">
    <property type="entry name" value="ADH_SHORT"/>
    <property type="match status" value="1"/>
</dbReference>
<name>X1U2R4_9ZZZZ</name>
<dbReference type="Pfam" id="PF00106">
    <property type="entry name" value="adh_short"/>
    <property type="match status" value="1"/>
</dbReference>
<proteinExistence type="inferred from homology"/>
<dbReference type="InterPro" id="IPR020904">
    <property type="entry name" value="Sc_DH/Rdtase_CS"/>
</dbReference>